<sequence>LSKVILAAKKSHYNKIILNSKNKIKSTWKIINDEQGKTKQDIDIQSLVVDNEVIINQNKIANTLNSSFLFIADTINSDNNKHINARISNPIIYLQNNFRSFTKINWQYASTYELEKIIKSLKTKNSSGYDEVSNRIIKLSSPFIISPLTYICNAILSTGVFPDRLKYAIVKPVFKKGNRQEISNYRPISLLTSFSKIIEKLIYARLLAHIHTNSILAHEQYGFRTHSSTEKAAFALVNSVLTAMNNNLIVGGIFCDLQKAFDCVNHKIEFYGIEGKLKTLIESYLTGRHQRVTLGSKTDSNNSSNWEVIKYGVPQGSILGPLFFLCYINDLPKIINKENSMVLFADDTSIIITDTNKLDFNINVNQTFEDINTWFQANILTLNFNKTHYLEFKTKNYYNVKTQITYDEESITNATEIKFLGLIIDDTLSWRQHIDQIISKISTACYALRNIKHVVPLDTLKVIYFAHIHSIISYGIILWGCSSYAKKVFLLQKKIIRIITNTKPRDSCREIFKNMEIMTLYSQYIYSLTLYTINNKYLFNTNNEIHKYRTRYNNNLHLPIVNLSKFHKGAYISGVKVFNHLPQYIKILANDQNRFKSTLKRFLYHHSFYSMDEYYEFKEDNNV</sequence>
<comment type="caution">
    <text evidence="2">The sequence shown here is derived from an EMBL/GenBank/DDBJ whole genome shotgun (WGS) entry which is preliminary data.</text>
</comment>
<protein>
    <recommendedName>
        <fullName evidence="1">Reverse transcriptase domain-containing protein</fullName>
    </recommendedName>
</protein>
<dbReference type="OrthoDB" id="414730at2759"/>
<dbReference type="Pfam" id="PF00078">
    <property type="entry name" value="RVT_1"/>
    <property type="match status" value="1"/>
</dbReference>
<dbReference type="PANTHER" id="PTHR33332">
    <property type="entry name" value="REVERSE TRANSCRIPTASE DOMAIN-CONTAINING PROTEIN"/>
    <property type="match status" value="1"/>
</dbReference>
<proteinExistence type="predicted"/>
<dbReference type="EMBL" id="BLKM01007484">
    <property type="protein sequence ID" value="GFG30821.1"/>
    <property type="molecule type" value="Genomic_DNA"/>
</dbReference>
<evidence type="ECO:0000313" key="2">
    <source>
        <dbReference type="EMBL" id="GFG29899.1"/>
    </source>
</evidence>
<reference evidence="2" key="1">
    <citation type="journal article" date="2020" name="J. Asia-Pac. Entomol.">
        <title>Draft genome sequence of the termite, Coptotermes formosanus: Genetic insights into the pyruvate dehydrogenase complex of the termite.</title>
        <authorList>
            <person name="Itakura S."/>
            <person name="Yosikawa Y."/>
            <person name="Togami Y."/>
            <person name="Umezawa K."/>
        </authorList>
    </citation>
    <scope>NUCLEOTIDE SEQUENCE</scope>
    <source>
        <tissue evidence="2">Head</tissue>
    </source>
</reference>
<evidence type="ECO:0000313" key="4">
    <source>
        <dbReference type="Proteomes" id="UP000502823"/>
    </source>
</evidence>
<keyword evidence="4" id="KW-1185">Reference proteome</keyword>
<dbReference type="Proteomes" id="UP000502823">
    <property type="component" value="Unassembled WGS sequence"/>
</dbReference>
<evidence type="ECO:0000259" key="1">
    <source>
        <dbReference type="PROSITE" id="PS50878"/>
    </source>
</evidence>
<dbReference type="CDD" id="cd01650">
    <property type="entry name" value="RT_nLTR_like"/>
    <property type="match status" value="1"/>
</dbReference>
<reference evidence="4" key="2">
    <citation type="submission" date="2020-01" db="EMBL/GenBank/DDBJ databases">
        <title>Draft genome sequence of the Termite Coptotermes fromosanus.</title>
        <authorList>
            <person name="Itakura S."/>
            <person name="Yosikawa Y."/>
            <person name="Umezawa K."/>
        </authorList>
    </citation>
    <scope>NUCLEOTIDE SEQUENCE [LARGE SCALE GENOMIC DNA]</scope>
</reference>
<feature type="non-terminal residue" evidence="2">
    <location>
        <position position="1"/>
    </location>
</feature>
<accession>A0A6L2PBM0</accession>
<organism evidence="2 4">
    <name type="scientific">Coptotermes formosanus</name>
    <name type="common">Formosan subterranean termite</name>
    <dbReference type="NCBI Taxonomy" id="36987"/>
    <lineage>
        <taxon>Eukaryota</taxon>
        <taxon>Metazoa</taxon>
        <taxon>Ecdysozoa</taxon>
        <taxon>Arthropoda</taxon>
        <taxon>Hexapoda</taxon>
        <taxon>Insecta</taxon>
        <taxon>Pterygota</taxon>
        <taxon>Neoptera</taxon>
        <taxon>Polyneoptera</taxon>
        <taxon>Dictyoptera</taxon>
        <taxon>Blattodea</taxon>
        <taxon>Blattoidea</taxon>
        <taxon>Termitoidae</taxon>
        <taxon>Rhinotermitidae</taxon>
        <taxon>Coptotermes</taxon>
    </lineage>
</organism>
<name>A0A6L2PBM0_COPFO</name>
<dbReference type="EMBL" id="BLKM01003861">
    <property type="protein sequence ID" value="GFG29899.1"/>
    <property type="molecule type" value="Genomic_DNA"/>
</dbReference>
<feature type="domain" description="Reverse transcriptase" evidence="1">
    <location>
        <begin position="154"/>
        <end position="424"/>
    </location>
</feature>
<dbReference type="AlphaFoldDB" id="A0A6L2PBM0"/>
<dbReference type="InterPro" id="IPR000477">
    <property type="entry name" value="RT_dom"/>
</dbReference>
<dbReference type="InParanoid" id="A0A6L2PBM0"/>
<dbReference type="PROSITE" id="PS50878">
    <property type="entry name" value="RT_POL"/>
    <property type="match status" value="1"/>
</dbReference>
<evidence type="ECO:0000313" key="3">
    <source>
        <dbReference type="EMBL" id="GFG30821.1"/>
    </source>
</evidence>
<gene>
    <name evidence="3" type="ORF">Cfor_02255</name>
    <name evidence="2" type="ORF">Cfor_03486</name>
</gene>